<evidence type="ECO:0000256" key="2">
    <source>
        <dbReference type="ARBA" id="ARBA00009142"/>
    </source>
</evidence>
<evidence type="ECO:0000256" key="7">
    <source>
        <dbReference type="ARBA" id="ARBA00023136"/>
    </source>
</evidence>
<evidence type="ECO:0000313" key="9">
    <source>
        <dbReference type="EMBL" id="MBB6209889.1"/>
    </source>
</evidence>
<dbReference type="GO" id="GO:0005886">
    <property type="term" value="C:plasma membrane"/>
    <property type="evidence" value="ECO:0007669"/>
    <property type="project" value="UniProtKB-SubCell"/>
</dbReference>
<protein>
    <recommendedName>
        <fullName evidence="8">Probable membrane transporter protein</fullName>
    </recommendedName>
</protein>
<dbReference type="InterPro" id="IPR002781">
    <property type="entry name" value="TM_pro_TauE-like"/>
</dbReference>
<dbReference type="Pfam" id="PF01925">
    <property type="entry name" value="TauE"/>
    <property type="match status" value="1"/>
</dbReference>
<evidence type="ECO:0000256" key="5">
    <source>
        <dbReference type="ARBA" id="ARBA00022692"/>
    </source>
</evidence>
<organism evidence="9 10">
    <name type="scientific">Novispirillum itersonii</name>
    <name type="common">Aquaspirillum itersonii</name>
    <dbReference type="NCBI Taxonomy" id="189"/>
    <lineage>
        <taxon>Bacteria</taxon>
        <taxon>Pseudomonadati</taxon>
        <taxon>Pseudomonadota</taxon>
        <taxon>Alphaproteobacteria</taxon>
        <taxon>Rhodospirillales</taxon>
        <taxon>Novispirillaceae</taxon>
        <taxon>Novispirillum</taxon>
    </lineage>
</organism>
<dbReference type="PANTHER" id="PTHR30269">
    <property type="entry name" value="TRANSMEMBRANE PROTEIN YFCA"/>
    <property type="match status" value="1"/>
</dbReference>
<dbReference type="PANTHER" id="PTHR30269:SF0">
    <property type="entry name" value="MEMBRANE TRANSPORTER PROTEIN YFCA-RELATED"/>
    <property type="match status" value="1"/>
</dbReference>
<keyword evidence="7 8" id="KW-0472">Membrane</keyword>
<dbReference type="Proteomes" id="UP000544872">
    <property type="component" value="Unassembled WGS sequence"/>
</dbReference>
<proteinExistence type="inferred from homology"/>
<name>A0A7W9ZGZ5_NOVIT</name>
<evidence type="ECO:0000256" key="4">
    <source>
        <dbReference type="ARBA" id="ARBA00022475"/>
    </source>
</evidence>
<comment type="subcellular location">
    <subcellularLocation>
        <location evidence="1 8">Cell membrane</location>
        <topology evidence="1 8">Multi-pass membrane protein</topology>
    </subcellularLocation>
</comment>
<feature type="transmembrane region" description="Helical" evidence="8">
    <location>
        <begin position="29"/>
        <end position="50"/>
    </location>
</feature>
<evidence type="ECO:0000313" key="10">
    <source>
        <dbReference type="Proteomes" id="UP000544872"/>
    </source>
</evidence>
<evidence type="ECO:0000256" key="6">
    <source>
        <dbReference type="ARBA" id="ARBA00022989"/>
    </source>
</evidence>
<dbReference type="RefSeq" id="WP_184262511.1">
    <property type="nucleotide sequence ID" value="NZ_JACIIX010000003.1"/>
</dbReference>
<comment type="similarity">
    <text evidence="2 8">Belongs to the 4-toluene sulfonate uptake permease (TSUP) (TC 2.A.102) family.</text>
</comment>
<keyword evidence="5 8" id="KW-0812">Transmembrane</keyword>
<accession>A0A7W9ZGZ5</accession>
<dbReference type="InterPro" id="IPR052017">
    <property type="entry name" value="TSUP"/>
</dbReference>
<feature type="transmembrane region" description="Helical" evidence="8">
    <location>
        <begin position="106"/>
        <end position="125"/>
    </location>
</feature>
<evidence type="ECO:0000256" key="3">
    <source>
        <dbReference type="ARBA" id="ARBA00022448"/>
    </source>
</evidence>
<gene>
    <name evidence="9" type="ORF">FHS48_001297</name>
</gene>
<dbReference type="AlphaFoldDB" id="A0A7W9ZGZ5"/>
<keyword evidence="6 8" id="KW-1133">Transmembrane helix</keyword>
<comment type="caution">
    <text evidence="9">The sequence shown here is derived from an EMBL/GenBank/DDBJ whole genome shotgun (WGS) entry which is preliminary data.</text>
</comment>
<keyword evidence="10" id="KW-1185">Reference proteome</keyword>
<dbReference type="EMBL" id="JACIIX010000003">
    <property type="protein sequence ID" value="MBB6209889.1"/>
    <property type="molecule type" value="Genomic_DNA"/>
</dbReference>
<feature type="transmembrane region" description="Helical" evidence="8">
    <location>
        <begin position="78"/>
        <end position="100"/>
    </location>
</feature>
<evidence type="ECO:0000256" key="8">
    <source>
        <dbReference type="RuleBase" id="RU363041"/>
    </source>
</evidence>
<evidence type="ECO:0000256" key="1">
    <source>
        <dbReference type="ARBA" id="ARBA00004651"/>
    </source>
</evidence>
<sequence length="254" mass="26607">MDFSLGYDVLAILFAVALVAGFLDAMAGGGGLITIPALLLSGIPPLLALATNKMQASSGSLTATLTMIRMGMLRPVDVAWPFVAALAGSVVGTIALHFIDAKALDIIIPSVLIGIALYFALAPRAGDVDGKPRIGRLAYRLFVVPTIGLYDGMFGPGTGSFFALAGVTLRGQNLVRATAHAKAMNFASNLASVGVFIFSGKILWAIALTMMCGQVIGASLGSIAVVKGGSKYIRPLIVTMCVIMIGRYFWQYFR</sequence>
<keyword evidence="3" id="KW-0813">Transport</keyword>
<feature type="transmembrane region" description="Helical" evidence="8">
    <location>
        <begin position="232"/>
        <end position="250"/>
    </location>
</feature>
<reference evidence="9 10" key="1">
    <citation type="submission" date="2020-08" db="EMBL/GenBank/DDBJ databases">
        <title>Genomic Encyclopedia of Type Strains, Phase IV (KMG-IV): sequencing the most valuable type-strain genomes for metagenomic binning, comparative biology and taxonomic classification.</title>
        <authorList>
            <person name="Goeker M."/>
        </authorList>
    </citation>
    <scope>NUCLEOTIDE SEQUENCE [LARGE SCALE GENOMIC DNA]</scope>
    <source>
        <strain evidence="9 10">DSM 11590</strain>
    </source>
</reference>
<feature type="transmembrane region" description="Helical" evidence="8">
    <location>
        <begin position="5"/>
        <end position="23"/>
    </location>
</feature>
<keyword evidence="4 8" id="KW-1003">Cell membrane</keyword>